<protein>
    <submittedName>
        <fullName evidence="3">SGNH/GDSL hydrolase family protein</fullName>
    </submittedName>
</protein>
<dbReference type="InterPro" id="IPR051532">
    <property type="entry name" value="Ester_Hydrolysis_Enzymes"/>
</dbReference>
<evidence type="ECO:0000256" key="1">
    <source>
        <dbReference type="SAM" id="SignalP"/>
    </source>
</evidence>
<dbReference type="PANTHER" id="PTHR30383">
    <property type="entry name" value="THIOESTERASE 1/PROTEASE 1/LYSOPHOSPHOLIPASE L1"/>
    <property type="match status" value="1"/>
</dbReference>
<feature type="domain" description="SGNH hydrolase-type esterase" evidence="2">
    <location>
        <begin position="54"/>
        <end position="231"/>
    </location>
</feature>
<name>A0ABZ2L7N3_9BACT</name>
<keyword evidence="3" id="KW-0378">Hydrolase</keyword>
<dbReference type="InterPro" id="IPR013830">
    <property type="entry name" value="SGNH_hydro"/>
</dbReference>
<dbReference type="RefSeq" id="WP_394835469.1">
    <property type="nucleotide sequence ID" value="NZ_CP089929.1"/>
</dbReference>
<evidence type="ECO:0000259" key="2">
    <source>
        <dbReference type="Pfam" id="PF13472"/>
    </source>
</evidence>
<evidence type="ECO:0000313" key="4">
    <source>
        <dbReference type="Proteomes" id="UP001374803"/>
    </source>
</evidence>
<keyword evidence="4" id="KW-1185">Reference proteome</keyword>
<dbReference type="SUPFAM" id="SSF52266">
    <property type="entry name" value="SGNH hydrolase"/>
    <property type="match status" value="1"/>
</dbReference>
<feature type="signal peptide" evidence="1">
    <location>
        <begin position="1"/>
        <end position="30"/>
    </location>
</feature>
<accession>A0ABZ2L7N3</accession>
<dbReference type="Pfam" id="PF13472">
    <property type="entry name" value="Lipase_GDSL_2"/>
    <property type="match status" value="1"/>
</dbReference>
<organism evidence="3 4">
    <name type="scientific">Pendulispora rubella</name>
    <dbReference type="NCBI Taxonomy" id="2741070"/>
    <lineage>
        <taxon>Bacteria</taxon>
        <taxon>Pseudomonadati</taxon>
        <taxon>Myxococcota</taxon>
        <taxon>Myxococcia</taxon>
        <taxon>Myxococcales</taxon>
        <taxon>Sorangiineae</taxon>
        <taxon>Pendulisporaceae</taxon>
        <taxon>Pendulispora</taxon>
    </lineage>
</organism>
<proteinExistence type="predicted"/>
<dbReference type="CDD" id="cd01833">
    <property type="entry name" value="XynB_like"/>
    <property type="match status" value="1"/>
</dbReference>
<dbReference type="Gene3D" id="3.40.50.1110">
    <property type="entry name" value="SGNH hydrolase"/>
    <property type="match status" value="1"/>
</dbReference>
<reference evidence="3" key="1">
    <citation type="submission" date="2021-12" db="EMBL/GenBank/DDBJ databases">
        <title>Discovery of the Pendulisporaceae a myxobacterial family with distinct sporulation behavior and unique specialized metabolism.</title>
        <authorList>
            <person name="Garcia R."/>
            <person name="Popoff A."/>
            <person name="Bader C.D."/>
            <person name="Loehr J."/>
            <person name="Walesch S."/>
            <person name="Walt C."/>
            <person name="Boldt J."/>
            <person name="Bunk B."/>
            <person name="Haeckl F.J.F.P.J."/>
            <person name="Gunesch A.P."/>
            <person name="Birkelbach J."/>
            <person name="Nuebel U."/>
            <person name="Pietschmann T."/>
            <person name="Bach T."/>
            <person name="Mueller R."/>
        </authorList>
    </citation>
    <scope>NUCLEOTIDE SEQUENCE</scope>
    <source>
        <strain evidence="3">MSr11367</strain>
    </source>
</reference>
<dbReference type="GO" id="GO:0016787">
    <property type="term" value="F:hydrolase activity"/>
    <property type="evidence" value="ECO:0007669"/>
    <property type="project" value="UniProtKB-KW"/>
</dbReference>
<dbReference type="EMBL" id="CP089983">
    <property type="protein sequence ID" value="WXB05821.1"/>
    <property type="molecule type" value="Genomic_DNA"/>
</dbReference>
<sequence length="436" mass="46525">MAKGYVDNVVKFAGVLGVLAAASSVLICCASDPPSESASVESRAEVAGVAIMPLGDSITDGAGSSTGSSYRAELWKRMVDLAGYSIDFVGSHRSGQLPDIDNEGHSGWRIDQIAANIDGWLGTYKPQIVLLHIGTNDMNQNYNVATAPDRLSALIDQIAADVPGVTIVVAQIVPALDAAINGRIVTFNNAIPSIVQSKVSQGKKVRLVDMYHALGNADLADTLHPNDAGYAKMASLWYSHLERILADGREWPHLVTGLESGQTAPTWLDTVEASSNVGGYPCCNLTRMESSPRNELTHGGSSALMYSGSDNSATGPSYSYNRVFDVHVPVSSDTVLSYWVFPQQANGTFVALDFAMTDGSNLRDSGVLDQWGTRVHPQFQGEGGHLAVNQWNLVRANLGRLAGKTIDRIHLGYDQPTGTGAFRGYVDDIRISDGAN</sequence>
<feature type="chain" id="PRO_5046174475" evidence="1">
    <location>
        <begin position="31"/>
        <end position="436"/>
    </location>
</feature>
<evidence type="ECO:0000313" key="3">
    <source>
        <dbReference type="EMBL" id="WXB05821.1"/>
    </source>
</evidence>
<keyword evidence="1" id="KW-0732">Signal</keyword>
<dbReference type="InterPro" id="IPR036514">
    <property type="entry name" value="SGNH_hydro_sf"/>
</dbReference>
<gene>
    <name evidence="3" type="ORF">LVJ94_00905</name>
</gene>
<dbReference type="PANTHER" id="PTHR30383:SF5">
    <property type="entry name" value="SGNH HYDROLASE-TYPE ESTERASE DOMAIN-CONTAINING PROTEIN"/>
    <property type="match status" value="1"/>
</dbReference>
<dbReference type="Proteomes" id="UP001374803">
    <property type="component" value="Chromosome"/>
</dbReference>